<accession>A0A8S5V888</accession>
<protein>
    <submittedName>
        <fullName evidence="1">Uncharacterized protein</fullName>
    </submittedName>
</protein>
<dbReference type="EMBL" id="BK016219">
    <property type="protein sequence ID" value="DAG02932.1"/>
    <property type="molecule type" value="Genomic_DNA"/>
</dbReference>
<name>A0A8S5V888_9CAUD</name>
<organism evidence="1">
    <name type="scientific">Myoviridae sp. ctf4L13</name>
    <dbReference type="NCBI Taxonomy" id="2825147"/>
    <lineage>
        <taxon>Viruses</taxon>
        <taxon>Duplodnaviria</taxon>
        <taxon>Heunggongvirae</taxon>
        <taxon>Uroviricota</taxon>
        <taxon>Caudoviricetes</taxon>
    </lineage>
</organism>
<evidence type="ECO:0000313" key="1">
    <source>
        <dbReference type="EMBL" id="DAG02932.1"/>
    </source>
</evidence>
<sequence length="105" mass="12091">MNRKKNSIRILASGMEQFEANQQQADFSTLETFLTAYLNTPGRKQRKQLAEEFQKRHLELHQFLKSHPELLTAETELQAMITGEQNETGSKQISNLLEKLEEGLS</sequence>
<proteinExistence type="predicted"/>
<reference evidence="1" key="1">
    <citation type="journal article" date="2021" name="Proc. Natl. Acad. Sci. U.S.A.">
        <title>A Catalog of Tens of Thousands of Viruses from Human Metagenomes Reveals Hidden Associations with Chronic Diseases.</title>
        <authorList>
            <person name="Tisza M.J."/>
            <person name="Buck C.B."/>
        </authorList>
    </citation>
    <scope>NUCLEOTIDE SEQUENCE</scope>
    <source>
        <strain evidence="1">Ctf4L13</strain>
    </source>
</reference>